<gene>
    <name evidence="1" type="ORF">E6P14_10285</name>
</gene>
<proteinExistence type="predicted"/>
<dbReference type="GeneID" id="41340155"/>
<evidence type="ECO:0000313" key="2">
    <source>
        <dbReference type="Proteomes" id="UP000298722"/>
    </source>
</evidence>
<dbReference type="EMBL" id="CP039138">
    <property type="protein sequence ID" value="QCP91219.1"/>
    <property type="molecule type" value="Genomic_DNA"/>
</dbReference>
<accession>A0A4P8JV30</accession>
<evidence type="ECO:0000313" key="1">
    <source>
        <dbReference type="EMBL" id="QCP91219.1"/>
    </source>
</evidence>
<protein>
    <recommendedName>
        <fullName evidence="3">Sulfatase N-terminal domain-containing protein</fullName>
    </recommendedName>
</protein>
<dbReference type="SUPFAM" id="SSF53649">
    <property type="entry name" value="Alkaline phosphatase-like"/>
    <property type="match status" value="1"/>
</dbReference>
<dbReference type="Gene3D" id="3.40.720.10">
    <property type="entry name" value="Alkaline Phosphatase, subunit A"/>
    <property type="match status" value="1"/>
</dbReference>
<sequence>MRDELRKLSNSIRDEGITKTAGLAARQLHQDIKNRSSSTIRRLVQETVFRYNYGVGTEVIKEDWDNLIILDACRYDDFKEFCRLEGKLESRISLGTDSPQFLLRNFGGRKIHDTVYITANPHYKKLPEETFHAIVDEPISNWDTKLQCVKPSDVTEAALRAYREYPNKRLIIHYMQPHDPPLGETGEELREIIDFKGPSPIGMKNDKSGMRIMNAVKSGLIPVEDAREAYRETLLIALDEVQTLLDDVGGKSIITSDHGEMFGEKPYPLISQMYEHGGLPAKELNKVPWFITDGHSDRRTIVSEPPKKAQITRDDDKNITDQLEALGYK</sequence>
<dbReference type="RefSeq" id="WP_137440608.1">
    <property type="nucleotide sequence ID" value="NC_006396.1"/>
</dbReference>
<reference evidence="1 2" key="1">
    <citation type="submission" date="2019-04" db="EMBL/GenBank/DDBJ databases">
        <title>Methylomes of two halophilic Archaea, Haloarcula marismortui and Haloferax mediterranei.</title>
        <authorList>
            <person name="DasSarma S."/>
            <person name="DasSarma P."/>
            <person name="DasSarma S."/>
            <person name="Fomenkov A."/>
            <person name="Vincze T."/>
            <person name="Anton B.P."/>
            <person name="Roberts R.J."/>
        </authorList>
    </citation>
    <scope>NUCLEOTIDE SEQUENCE [LARGE SCALE GENOMIC DNA]</scope>
    <source>
        <strain evidence="1 2">ATCC 43049</strain>
    </source>
</reference>
<organism evidence="1 2">
    <name type="scientific">Haloarcula marismortui (strain ATCC 43049 / DSM 3752 / JCM 8966 / VKM B-1809)</name>
    <name type="common">Halobacterium marismortui</name>
    <dbReference type="NCBI Taxonomy" id="272569"/>
    <lineage>
        <taxon>Archaea</taxon>
        <taxon>Methanobacteriati</taxon>
        <taxon>Methanobacteriota</taxon>
        <taxon>Stenosarchaea group</taxon>
        <taxon>Halobacteria</taxon>
        <taxon>Halobacteriales</taxon>
        <taxon>Haloarculaceae</taxon>
        <taxon>Haloarcula</taxon>
    </lineage>
</organism>
<dbReference type="AlphaFoldDB" id="A0A4P8JV30"/>
<name>A0A4P8JV30_HALMA</name>
<evidence type="ECO:0008006" key="3">
    <source>
        <dbReference type="Google" id="ProtNLM"/>
    </source>
</evidence>
<dbReference type="InterPro" id="IPR017850">
    <property type="entry name" value="Alkaline_phosphatase_core_sf"/>
</dbReference>
<dbReference type="Proteomes" id="UP000298722">
    <property type="component" value="Chromosome"/>
</dbReference>